<evidence type="ECO:0000313" key="2">
    <source>
        <dbReference type="Proteomes" id="UP001057702"/>
    </source>
</evidence>
<protein>
    <submittedName>
        <fullName evidence="1">Uncharacterized protein</fullName>
    </submittedName>
</protein>
<sequence>MVSAIAMLVPAPCHLSARRSGWAAAGRGTLVEEAPMPRARRGGGMEVGGRD</sequence>
<organism evidence="1 2">
    <name type="scientific">Streptomyces humicola</name>
    <dbReference type="NCBI Taxonomy" id="2953240"/>
    <lineage>
        <taxon>Bacteria</taxon>
        <taxon>Bacillati</taxon>
        <taxon>Actinomycetota</taxon>
        <taxon>Actinomycetes</taxon>
        <taxon>Kitasatosporales</taxon>
        <taxon>Streptomycetaceae</taxon>
        <taxon>Streptomyces</taxon>
    </lineage>
</organism>
<dbReference type="EMBL" id="JANFNG010000001">
    <property type="protein sequence ID" value="MCQ4079316.1"/>
    <property type="molecule type" value="Genomic_DNA"/>
</dbReference>
<comment type="caution">
    <text evidence="1">The sequence shown here is derived from an EMBL/GenBank/DDBJ whole genome shotgun (WGS) entry which is preliminary data.</text>
</comment>
<dbReference type="Proteomes" id="UP001057702">
    <property type="component" value="Unassembled WGS sequence"/>
</dbReference>
<accession>A0ABT1PNR8</accession>
<keyword evidence="2" id="KW-1185">Reference proteome</keyword>
<proteinExistence type="predicted"/>
<dbReference type="RefSeq" id="WP_255918166.1">
    <property type="nucleotide sequence ID" value="NZ_JANFNG010000001.1"/>
</dbReference>
<gene>
    <name evidence="1" type="ORF">NGB36_01515</name>
</gene>
<evidence type="ECO:0000313" key="1">
    <source>
        <dbReference type="EMBL" id="MCQ4079316.1"/>
    </source>
</evidence>
<reference evidence="1" key="1">
    <citation type="submission" date="2022-06" db="EMBL/GenBank/DDBJ databases">
        <title>Draft genome sequence of Streptomyces sp. RB6PN25 isolated from peat swamp forest in Thailand.</title>
        <authorList>
            <person name="Duangmal K."/>
            <person name="Klaysubun C."/>
        </authorList>
    </citation>
    <scope>NUCLEOTIDE SEQUENCE</scope>
    <source>
        <strain evidence="1">RB6PN25</strain>
    </source>
</reference>
<name>A0ABT1PNR8_9ACTN</name>